<sequence>MYEVEQAVEKSIKKERIKPIAAETIRQVGGWGGAIAGAKIGAVGGAFLGIETGPGAIIFGIGGYLGVG</sequence>
<proteinExistence type="predicted"/>
<organism evidence="1 3">
    <name type="scientific">Capnocytophaga catalasegens</name>
    <dbReference type="NCBI Taxonomy" id="1004260"/>
    <lineage>
        <taxon>Bacteria</taxon>
        <taxon>Pseudomonadati</taxon>
        <taxon>Bacteroidota</taxon>
        <taxon>Flavobacteriia</taxon>
        <taxon>Flavobacteriales</taxon>
        <taxon>Flavobacteriaceae</taxon>
        <taxon>Capnocytophaga</taxon>
    </lineage>
</organism>
<evidence type="ECO:0008006" key="5">
    <source>
        <dbReference type="Google" id="ProtNLM"/>
    </source>
</evidence>
<name>A0AAV5AUV3_9FLAO</name>
<reference evidence="1 4" key="1">
    <citation type="submission" date="2021-11" db="EMBL/GenBank/DDBJ databases">
        <title>Draft genome sequence of Capnocytophaga sp. strain KC07075 isolated from cat oral cavity.</title>
        <authorList>
            <person name="Suzuki M."/>
            <person name="Imaoka K."/>
            <person name="Kimura M."/>
            <person name="Morikawa S."/>
            <person name="Maeda K."/>
        </authorList>
    </citation>
    <scope>NUCLEOTIDE SEQUENCE</scope>
    <source>
        <strain evidence="1">KC07075</strain>
        <strain evidence="2 4">KC07079</strain>
    </source>
</reference>
<dbReference type="RefSeq" id="WP_264845736.1">
    <property type="nucleotide sequence ID" value="NZ_BPMA01000014.1"/>
</dbReference>
<keyword evidence="4" id="KW-1185">Reference proteome</keyword>
<dbReference type="AlphaFoldDB" id="A0AAV5AUV3"/>
<accession>A0AAV5AUV3</accession>
<evidence type="ECO:0000313" key="3">
    <source>
        <dbReference type="Proteomes" id="UP001207736"/>
    </source>
</evidence>
<evidence type="ECO:0000313" key="4">
    <source>
        <dbReference type="Proteomes" id="UP001208692"/>
    </source>
</evidence>
<dbReference type="Proteomes" id="UP001207736">
    <property type="component" value="Unassembled WGS sequence"/>
</dbReference>
<evidence type="ECO:0000313" key="2">
    <source>
        <dbReference type="EMBL" id="GJM53540.1"/>
    </source>
</evidence>
<dbReference type="EMBL" id="BQKB01000042">
    <property type="protein sequence ID" value="GJM53540.1"/>
    <property type="molecule type" value="Genomic_DNA"/>
</dbReference>
<evidence type="ECO:0000313" key="1">
    <source>
        <dbReference type="EMBL" id="GJM51149.1"/>
    </source>
</evidence>
<dbReference type="Proteomes" id="UP001208692">
    <property type="component" value="Unassembled WGS sequence"/>
</dbReference>
<protein>
    <recommendedName>
        <fullName evidence="5">Bacteriocin</fullName>
    </recommendedName>
</protein>
<comment type="caution">
    <text evidence="1">The sequence shown here is derived from an EMBL/GenBank/DDBJ whole genome shotgun (WGS) entry which is preliminary data.</text>
</comment>
<gene>
    <name evidence="1" type="ORF">RCZ15_21220</name>
    <name evidence="2" type="ORF">RCZ16_18560</name>
</gene>
<dbReference type="EMBL" id="BQKA01000042">
    <property type="protein sequence ID" value="GJM51149.1"/>
    <property type="molecule type" value="Genomic_DNA"/>
</dbReference>